<dbReference type="Gene3D" id="1.10.10.10">
    <property type="entry name" value="Winged helix-like DNA-binding domain superfamily/Winged helix DNA-binding domain"/>
    <property type="match status" value="1"/>
</dbReference>
<organism evidence="6 7">
    <name type="scientific">Uliginosibacterium sediminicola</name>
    <dbReference type="NCBI Taxonomy" id="2024550"/>
    <lineage>
        <taxon>Bacteria</taxon>
        <taxon>Pseudomonadati</taxon>
        <taxon>Pseudomonadota</taxon>
        <taxon>Betaproteobacteria</taxon>
        <taxon>Rhodocyclales</taxon>
        <taxon>Zoogloeaceae</taxon>
        <taxon>Uliginosibacterium</taxon>
    </lineage>
</organism>
<evidence type="ECO:0000256" key="2">
    <source>
        <dbReference type="ARBA" id="ARBA00023015"/>
    </source>
</evidence>
<dbReference type="PRINTS" id="PR00039">
    <property type="entry name" value="HTHLYSR"/>
</dbReference>
<evidence type="ECO:0000256" key="4">
    <source>
        <dbReference type="ARBA" id="ARBA00023163"/>
    </source>
</evidence>
<dbReference type="PANTHER" id="PTHR30419:SF8">
    <property type="entry name" value="NITROGEN ASSIMILATION TRANSCRIPTIONAL ACTIVATOR-RELATED"/>
    <property type="match status" value="1"/>
</dbReference>
<dbReference type="InterPro" id="IPR005119">
    <property type="entry name" value="LysR_subst-bd"/>
</dbReference>
<dbReference type="InterPro" id="IPR036390">
    <property type="entry name" value="WH_DNA-bd_sf"/>
</dbReference>
<dbReference type="CDD" id="cd08440">
    <property type="entry name" value="PBP2_LTTR_like_4"/>
    <property type="match status" value="1"/>
</dbReference>
<gene>
    <name evidence="6" type="ORF">ABDB84_15510</name>
</gene>
<dbReference type="InterPro" id="IPR000847">
    <property type="entry name" value="LysR_HTH_N"/>
</dbReference>
<feature type="domain" description="HTH lysR-type" evidence="5">
    <location>
        <begin position="3"/>
        <end position="60"/>
    </location>
</feature>
<dbReference type="PANTHER" id="PTHR30419">
    <property type="entry name" value="HTH-TYPE TRANSCRIPTIONAL REGULATOR YBHD"/>
    <property type="match status" value="1"/>
</dbReference>
<reference evidence="6 7" key="1">
    <citation type="journal article" date="2018" name="Int. J. Syst. Evol. Microbiol.">
        <title>Uliginosibacterium sediminicola sp. nov., isolated from freshwater sediment.</title>
        <authorList>
            <person name="Hwang W.M."/>
            <person name="Kim S.M."/>
            <person name="Kang K."/>
            <person name="Ahn T.Y."/>
        </authorList>
    </citation>
    <scope>NUCLEOTIDE SEQUENCE [LARGE SCALE GENOMIC DNA]</scope>
    <source>
        <strain evidence="6 7">M1-21</strain>
    </source>
</reference>
<evidence type="ECO:0000256" key="3">
    <source>
        <dbReference type="ARBA" id="ARBA00023125"/>
    </source>
</evidence>
<evidence type="ECO:0000313" key="7">
    <source>
        <dbReference type="Proteomes" id="UP001410394"/>
    </source>
</evidence>
<evidence type="ECO:0000259" key="5">
    <source>
        <dbReference type="PROSITE" id="PS50931"/>
    </source>
</evidence>
<dbReference type="SUPFAM" id="SSF53850">
    <property type="entry name" value="Periplasmic binding protein-like II"/>
    <property type="match status" value="1"/>
</dbReference>
<sequence length="295" mass="31889">MKIDFDGIQAFVAIAELGGFGKAAEQLHLTQTALTRRIQKLEDYLGVKLLDRTTRSVALTAVGREFLPRAKGFVVEMSEAIGNLKDLSRSGRGDFCVACVPTMASHALPAVISDYSAAYPGNRIRILDTNAFDVRKAVLSGQAELGVGIPMDAHPEILEISLLEEPYMFFCRQEHPLSAQGSVTWADMREAELIMISSLSVNRVFLDYQLAKQGISLRGAYEVQHLATAIGLVAAGVGTAILPASTLQAGARPGVLSIPLVGPQVQRTIVLILRRNTTLSPPAQAFCELLRARYA</sequence>
<accession>A0ABU9Z1E1</accession>
<comment type="caution">
    <text evidence="6">The sequence shown here is derived from an EMBL/GenBank/DDBJ whole genome shotgun (WGS) entry which is preliminary data.</text>
</comment>
<evidence type="ECO:0000256" key="1">
    <source>
        <dbReference type="ARBA" id="ARBA00009437"/>
    </source>
</evidence>
<dbReference type="PROSITE" id="PS50931">
    <property type="entry name" value="HTH_LYSR"/>
    <property type="match status" value="1"/>
</dbReference>
<dbReference type="InterPro" id="IPR050950">
    <property type="entry name" value="HTH-type_LysR_regulators"/>
</dbReference>
<name>A0ABU9Z1E1_9RHOO</name>
<dbReference type="InterPro" id="IPR036388">
    <property type="entry name" value="WH-like_DNA-bd_sf"/>
</dbReference>
<proteinExistence type="inferred from homology"/>
<keyword evidence="7" id="KW-1185">Reference proteome</keyword>
<keyword evidence="2" id="KW-0805">Transcription regulation</keyword>
<keyword evidence="3" id="KW-0238">DNA-binding</keyword>
<dbReference type="SUPFAM" id="SSF46785">
    <property type="entry name" value="Winged helix' DNA-binding domain"/>
    <property type="match status" value="1"/>
</dbReference>
<keyword evidence="4" id="KW-0804">Transcription</keyword>
<dbReference type="Pfam" id="PF03466">
    <property type="entry name" value="LysR_substrate"/>
    <property type="match status" value="1"/>
</dbReference>
<evidence type="ECO:0000313" key="6">
    <source>
        <dbReference type="EMBL" id="MEN3069889.1"/>
    </source>
</evidence>
<comment type="similarity">
    <text evidence="1">Belongs to the LysR transcriptional regulatory family.</text>
</comment>
<dbReference type="Pfam" id="PF00126">
    <property type="entry name" value="HTH_1"/>
    <property type="match status" value="1"/>
</dbReference>
<dbReference type="Gene3D" id="3.40.190.290">
    <property type="match status" value="1"/>
</dbReference>
<dbReference type="RefSeq" id="WP_345920663.1">
    <property type="nucleotide sequence ID" value="NZ_JBDIVE010000009.1"/>
</dbReference>
<dbReference type="EMBL" id="JBDIVE010000009">
    <property type="protein sequence ID" value="MEN3069889.1"/>
    <property type="molecule type" value="Genomic_DNA"/>
</dbReference>
<dbReference type="Proteomes" id="UP001410394">
    <property type="component" value="Unassembled WGS sequence"/>
</dbReference>
<protein>
    <submittedName>
        <fullName evidence="6">LysR family transcriptional regulator</fullName>
    </submittedName>
</protein>